<keyword evidence="14" id="KW-0333">Golgi apparatus</keyword>
<dbReference type="InterPro" id="IPR039866">
    <property type="entry name" value="CPQ"/>
</dbReference>
<reference evidence="22" key="1">
    <citation type="submission" date="2018-06" db="EMBL/GenBank/DDBJ databases">
        <authorList>
            <person name="Zhirakovskaya E."/>
        </authorList>
    </citation>
    <scope>NUCLEOTIDE SEQUENCE</scope>
</reference>
<keyword evidence="6" id="KW-0964">Secreted</keyword>
<evidence type="ECO:0000256" key="18">
    <source>
        <dbReference type="ARBA" id="ARBA00023228"/>
    </source>
</evidence>
<evidence type="ECO:0000256" key="6">
    <source>
        <dbReference type="ARBA" id="ARBA00022525"/>
    </source>
</evidence>
<protein>
    <recommendedName>
        <fullName evidence="5">Carboxypeptidase Q</fullName>
    </recommendedName>
    <alternativeName>
        <fullName evidence="20">Plasma glutamate carboxypeptidase</fullName>
    </alternativeName>
</protein>
<evidence type="ECO:0000256" key="19">
    <source>
        <dbReference type="ARBA" id="ARBA00025833"/>
    </source>
</evidence>
<sequence>MSKMIPQPIGLFVGVAALLLSSSAVADSHGSAAMQAKALKDDVAYDIIEGLTTEVGPRQAGTEQEARARAWSVSKLKSLGFDNVRNEPFMMPTWVRGAETARITTPYPQILKVTALGNSASTGEKGIEAGVVYFDSLTALKAVPDGSLKGKIAFVTHNMHRTQDGSSYRAFGPIRWFGPSIASQKGAAAYVIKSIGTDYHRNPHTGSTRFAKGVKAIPAGALSLPDADNLERMIKRSPTPVKMKLVLTPQNIGQQESGNVIAEVTGRDPSKPMILIACHLDSWDLATGAFDDAAGCGIITAAAKQVKDRGQPLRTIRILWAGAEEVGIWGGKAYRDTHRTEAHALAMESDFGADNIWRVEFTLPEAAKAMSDQIAAALLPLGIGRSAGKAGGGADIGPIISEKNPAIIDLQQDGSRYFDIHHTPDDTLDKIDPEKLRQNVAAWTTVLSIVANSDVDLTMPAKE</sequence>
<evidence type="ECO:0000256" key="14">
    <source>
        <dbReference type="ARBA" id="ARBA00023034"/>
    </source>
</evidence>
<evidence type="ECO:0000256" key="17">
    <source>
        <dbReference type="ARBA" id="ARBA00023180"/>
    </source>
</evidence>
<keyword evidence="16" id="KW-0865">Zymogen</keyword>
<dbReference type="AlphaFoldDB" id="A0A3B0SA78"/>
<keyword evidence="22" id="KW-0031">Aminopeptidase</keyword>
<evidence type="ECO:0000256" key="8">
    <source>
        <dbReference type="ARBA" id="ARBA00022670"/>
    </source>
</evidence>
<keyword evidence="7" id="KW-0121">Carboxypeptidase</keyword>
<keyword evidence="10" id="KW-0732">Signal</keyword>
<dbReference type="Gene3D" id="3.50.30.30">
    <property type="match status" value="1"/>
</dbReference>
<evidence type="ECO:0000256" key="11">
    <source>
        <dbReference type="ARBA" id="ARBA00022801"/>
    </source>
</evidence>
<dbReference type="GO" id="GO:0070573">
    <property type="term" value="F:metallodipeptidase activity"/>
    <property type="evidence" value="ECO:0007669"/>
    <property type="project" value="InterPro"/>
</dbReference>
<dbReference type="EMBL" id="UOEF01000312">
    <property type="protein sequence ID" value="VAW00893.1"/>
    <property type="molecule type" value="Genomic_DNA"/>
</dbReference>
<evidence type="ECO:0000313" key="22">
    <source>
        <dbReference type="EMBL" id="VAW00893.1"/>
    </source>
</evidence>
<keyword evidence="18" id="KW-0458">Lysosome</keyword>
<evidence type="ECO:0000256" key="13">
    <source>
        <dbReference type="ARBA" id="ARBA00022833"/>
    </source>
</evidence>
<dbReference type="GO" id="GO:0006508">
    <property type="term" value="P:proteolysis"/>
    <property type="evidence" value="ECO:0007669"/>
    <property type="project" value="UniProtKB-KW"/>
</dbReference>
<keyword evidence="15" id="KW-0482">Metalloprotease</keyword>
<evidence type="ECO:0000256" key="20">
    <source>
        <dbReference type="ARBA" id="ARBA00033328"/>
    </source>
</evidence>
<evidence type="ECO:0000256" key="5">
    <source>
        <dbReference type="ARBA" id="ARBA00014116"/>
    </source>
</evidence>
<keyword evidence="11" id="KW-0378">Hydrolase</keyword>
<evidence type="ECO:0000256" key="1">
    <source>
        <dbReference type="ARBA" id="ARBA00004240"/>
    </source>
</evidence>
<dbReference type="GO" id="GO:0005794">
    <property type="term" value="C:Golgi apparatus"/>
    <property type="evidence" value="ECO:0007669"/>
    <property type="project" value="UniProtKB-SubCell"/>
</dbReference>
<keyword evidence="13" id="KW-0862">Zinc</keyword>
<comment type="subcellular location">
    <subcellularLocation>
        <location evidence="1">Endoplasmic reticulum</location>
    </subcellularLocation>
    <subcellularLocation>
        <location evidence="3">Golgi apparatus</location>
    </subcellularLocation>
    <subcellularLocation>
        <location evidence="2">Lysosome</location>
    </subcellularLocation>
    <subcellularLocation>
        <location evidence="4">Secreted</location>
    </subcellularLocation>
</comment>
<dbReference type="PANTHER" id="PTHR12053">
    <property type="entry name" value="PROTEASE FAMILY M28 PLASMA GLUTAMATE CARBOXYPEPTIDASE-RELATED"/>
    <property type="match status" value="1"/>
</dbReference>
<keyword evidence="17" id="KW-0325">Glycoprotein</keyword>
<evidence type="ECO:0000256" key="15">
    <source>
        <dbReference type="ARBA" id="ARBA00023049"/>
    </source>
</evidence>
<organism evidence="22">
    <name type="scientific">hydrothermal vent metagenome</name>
    <dbReference type="NCBI Taxonomy" id="652676"/>
    <lineage>
        <taxon>unclassified sequences</taxon>
        <taxon>metagenomes</taxon>
        <taxon>ecological metagenomes</taxon>
    </lineage>
</organism>
<keyword evidence="12" id="KW-0256">Endoplasmic reticulum</keyword>
<dbReference type="GO" id="GO:0005576">
    <property type="term" value="C:extracellular region"/>
    <property type="evidence" value="ECO:0007669"/>
    <property type="project" value="UniProtKB-SubCell"/>
</dbReference>
<accession>A0A3B0SA78</accession>
<name>A0A3B0SA78_9ZZZZ</name>
<evidence type="ECO:0000256" key="10">
    <source>
        <dbReference type="ARBA" id="ARBA00022729"/>
    </source>
</evidence>
<comment type="subunit">
    <text evidence="19">Homodimer. The monomeric form is inactive while the homodimer is active.</text>
</comment>
<evidence type="ECO:0000256" key="12">
    <source>
        <dbReference type="ARBA" id="ARBA00022824"/>
    </source>
</evidence>
<dbReference type="InterPro" id="IPR007484">
    <property type="entry name" value="Peptidase_M28"/>
</dbReference>
<evidence type="ECO:0000259" key="21">
    <source>
        <dbReference type="Pfam" id="PF04389"/>
    </source>
</evidence>
<evidence type="ECO:0000256" key="7">
    <source>
        <dbReference type="ARBA" id="ARBA00022645"/>
    </source>
</evidence>
<dbReference type="GO" id="GO:0046872">
    <property type="term" value="F:metal ion binding"/>
    <property type="evidence" value="ECO:0007669"/>
    <property type="project" value="UniProtKB-KW"/>
</dbReference>
<dbReference type="SUPFAM" id="SSF53187">
    <property type="entry name" value="Zn-dependent exopeptidases"/>
    <property type="match status" value="1"/>
</dbReference>
<evidence type="ECO:0000256" key="16">
    <source>
        <dbReference type="ARBA" id="ARBA00023145"/>
    </source>
</evidence>
<dbReference type="PANTHER" id="PTHR12053:SF3">
    <property type="entry name" value="CARBOXYPEPTIDASE Q"/>
    <property type="match status" value="1"/>
</dbReference>
<dbReference type="GO" id="GO:0004177">
    <property type="term" value="F:aminopeptidase activity"/>
    <property type="evidence" value="ECO:0007669"/>
    <property type="project" value="UniProtKB-KW"/>
</dbReference>
<evidence type="ECO:0000256" key="4">
    <source>
        <dbReference type="ARBA" id="ARBA00004613"/>
    </source>
</evidence>
<dbReference type="Pfam" id="PF04389">
    <property type="entry name" value="Peptidase_M28"/>
    <property type="match status" value="1"/>
</dbReference>
<gene>
    <name evidence="22" type="ORF">MNBD_ALPHA04-1922</name>
</gene>
<keyword evidence="8" id="KW-0645">Protease</keyword>
<evidence type="ECO:0000256" key="3">
    <source>
        <dbReference type="ARBA" id="ARBA00004555"/>
    </source>
</evidence>
<proteinExistence type="predicted"/>
<dbReference type="GO" id="GO:0004180">
    <property type="term" value="F:carboxypeptidase activity"/>
    <property type="evidence" value="ECO:0007669"/>
    <property type="project" value="UniProtKB-KW"/>
</dbReference>
<dbReference type="Gene3D" id="3.40.630.10">
    <property type="entry name" value="Zn peptidases"/>
    <property type="match status" value="1"/>
</dbReference>
<feature type="domain" description="Peptidase M28" evidence="21">
    <location>
        <begin position="259"/>
        <end position="443"/>
    </location>
</feature>
<dbReference type="GO" id="GO:0005783">
    <property type="term" value="C:endoplasmic reticulum"/>
    <property type="evidence" value="ECO:0007669"/>
    <property type="project" value="UniProtKB-SubCell"/>
</dbReference>
<keyword evidence="9" id="KW-0479">Metal-binding</keyword>
<evidence type="ECO:0000256" key="2">
    <source>
        <dbReference type="ARBA" id="ARBA00004371"/>
    </source>
</evidence>
<dbReference type="GO" id="GO:0005764">
    <property type="term" value="C:lysosome"/>
    <property type="evidence" value="ECO:0007669"/>
    <property type="project" value="UniProtKB-SubCell"/>
</dbReference>
<evidence type="ECO:0000256" key="9">
    <source>
        <dbReference type="ARBA" id="ARBA00022723"/>
    </source>
</evidence>